<protein>
    <submittedName>
        <fullName evidence="1">Uncharacterized protein</fullName>
    </submittedName>
</protein>
<keyword evidence="2" id="KW-1185">Reference proteome</keyword>
<reference evidence="1" key="2">
    <citation type="submission" date="2018-03" db="EMBL/GenBank/DDBJ databases">
        <title>The Triticum urartu genome reveals the dynamic nature of wheat genome evolution.</title>
        <authorList>
            <person name="Ling H."/>
            <person name="Ma B."/>
            <person name="Shi X."/>
            <person name="Liu H."/>
            <person name="Dong L."/>
            <person name="Sun H."/>
            <person name="Cao Y."/>
            <person name="Gao Q."/>
            <person name="Zheng S."/>
            <person name="Li Y."/>
            <person name="Yu Y."/>
            <person name="Du H."/>
            <person name="Qi M."/>
            <person name="Li Y."/>
            <person name="Yu H."/>
            <person name="Cui Y."/>
            <person name="Wang N."/>
            <person name="Chen C."/>
            <person name="Wu H."/>
            <person name="Zhao Y."/>
            <person name="Zhang J."/>
            <person name="Li Y."/>
            <person name="Zhou W."/>
            <person name="Zhang B."/>
            <person name="Hu W."/>
            <person name="Eijk M."/>
            <person name="Tang J."/>
            <person name="Witsenboer H."/>
            <person name="Zhao S."/>
            <person name="Li Z."/>
            <person name="Zhang A."/>
            <person name="Wang D."/>
            <person name="Liang C."/>
        </authorList>
    </citation>
    <scope>NUCLEOTIDE SEQUENCE [LARGE SCALE GENOMIC DNA]</scope>
    <source>
        <strain evidence="1">cv. G1812</strain>
    </source>
</reference>
<reference evidence="2" key="1">
    <citation type="journal article" date="2013" name="Nature">
        <title>Draft genome of the wheat A-genome progenitor Triticum urartu.</title>
        <authorList>
            <person name="Ling H.Q."/>
            <person name="Zhao S."/>
            <person name="Liu D."/>
            <person name="Wang J."/>
            <person name="Sun H."/>
            <person name="Zhang C."/>
            <person name="Fan H."/>
            <person name="Li D."/>
            <person name="Dong L."/>
            <person name="Tao Y."/>
            <person name="Gao C."/>
            <person name="Wu H."/>
            <person name="Li Y."/>
            <person name="Cui Y."/>
            <person name="Guo X."/>
            <person name="Zheng S."/>
            <person name="Wang B."/>
            <person name="Yu K."/>
            <person name="Liang Q."/>
            <person name="Yang W."/>
            <person name="Lou X."/>
            <person name="Chen J."/>
            <person name="Feng M."/>
            <person name="Jian J."/>
            <person name="Zhang X."/>
            <person name="Luo G."/>
            <person name="Jiang Y."/>
            <person name="Liu J."/>
            <person name="Wang Z."/>
            <person name="Sha Y."/>
            <person name="Zhang B."/>
            <person name="Wu H."/>
            <person name="Tang D."/>
            <person name="Shen Q."/>
            <person name="Xue P."/>
            <person name="Zou S."/>
            <person name="Wang X."/>
            <person name="Liu X."/>
            <person name="Wang F."/>
            <person name="Yang Y."/>
            <person name="An X."/>
            <person name="Dong Z."/>
            <person name="Zhang K."/>
            <person name="Zhang X."/>
            <person name="Luo M.C."/>
            <person name="Dvorak J."/>
            <person name="Tong Y."/>
            <person name="Wang J."/>
            <person name="Yang H."/>
            <person name="Li Z."/>
            <person name="Wang D."/>
            <person name="Zhang A."/>
            <person name="Wang J."/>
        </authorList>
    </citation>
    <scope>NUCLEOTIDE SEQUENCE</scope>
    <source>
        <strain evidence="2">cv. G1812</strain>
    </source>
</reference>
<dbReference type="Proteomes" id="UP000015106">
    <property type="component" value="Chromosome 6"/>
</dbReference>
<sequence length="89" mass="9483">MVYVGASSESHSANTYFSHGPSPLCSRGHSTCASRGTPGCMEATTASMLASRSLAYPFRANMNSIMCLCLPVCQKLLGSSPFQSHMNFL</sequence>
<dbReference type="Gramene" id="TuG1812G0600002273.01.T01">
    <property type="protein sequence ID" value="TuG1812G0600002273.01.T01"/>
    <property type="gene ID" value="TuG1812G0600002273.01"/>
</dbReference>
<evidence type="ECO:0000313" key="1">
    <source>
        <dbReference type="EnsemblPlants" id="TuG1812G0600002273.01.T01"/>
    </source>
</evidence>
<dbReference type="AlphaFoldDB" id="A0A8R7QP97"/>
<name>A0A8R7QP97_TRIUA</name>
<evidence type="ECO:0000313" key="2">
    <source>
        <dbReference type="Proteomes" id="UP000015106"/>
    </source>
</evidence>
<organism evidence="1 2">
    <name type="scientific">Triticum urartu</name>
    <name type="common">Red wild einkorn</name>
    <name type="synonym">Crithodium urartu</name>
    <dbReference type="NCBI Taxonomy" id="4572"/>
    <lineage>
        <taxon>Eukaryota</taxon>
        <taxon>Viridiplantae</taxon>
        <taxon>Streptophyta</taxon>
        <taxon>Embryophyta</taxon>
        <taxon>Tracheophyta</taxon>
        <taxon>Spermatophyta</taxon>
        <taxon>Magnoliopsida</taxon>
        <taxon>Liliopsida</taxon>
        <taxon>Poales</taxon>
        <taxon>Poaceae</taxon>
        <taxon>BOP clade</taxon>
        <taxon>Pooideae</taxon>
        <taxon>Triticodae</taxon>
        <taxon>Triticeae</taxon>
        <taxon>Triticinae</taxon>
        <taxon>Triticum</taxon>
    </lineage>
</organism>
<reference evidence="1" key="3">
    <citation type="submission" date="2022-06" db="UniProtKB">
        <authorList>
            <consortium name="EnsemblPlants"/>
        </authorList>
    </citation>
    <scope>IDENTIFICATION</scope>
</reference>
<accession>A0A8R7QP97</accession>
<dbReference type="EnsemblPlants" id="TuG1812G0600002273.01.T01">
    <property type="protein sequence ID" value="TuG1812G0600002273.01.T01"/>
    <property type="gene ID" value="TuG1812G0600002273.01"/>
</dbReference>
<proteinExistence type="predicted"/>